<accession>A0A5M6DRT3</accession>
<dbReference type="RefSeq" id="WP_150087251.1">
    <property type="nucleotide sequence ID" value="NZ_VWSF01000003.1"/>
</dbReference>
<keyword evidence="3" id="KW-1185">Reference proteome</keyword>
<dbReference type="InterPro" id="IPR025407">
    <property type="entry name" value="DUF4133"/>
</dbReference>
<evidence type="ECO:0000313" key="2">
    <source>
        <dbReference type="EMBL" id="KAA5548115.1"/>
    </source>
</evidence>
<name>A0A5M6DRT3_9BACT</name>
<dbReference type="AlphaFoldDB" id="A0A5M6DRT3"/>
<keyword evidence="1" id="KW-0812">Transmembrane</keyword>
<evidence type="ECO:0000313" key="3">
    <source>
        <dbReference type="Proteomes" id="UP000323426"/>
    </source>
</evidence>
<sequence length="106" mass="11899">MENSVYTLNKGINKPLEFKGLKAQYIWYLGAGLVALLFLFAMLYIVVELDAFSCAGIILVMGAGLVLKIYQLSHQYGQHGLMKSLARRQVPLVVKSYSRLIFKLNS</sequence>
<protein>
    <submittedName>
        <fullName evidence="2">DUF4133 domain-containing protein</fullName>
    </submittedName>
</protein>
<proteinExistence type="predicted"/>
<keyword evidence="1" id="KW-1133">Transmembrane helix</keyword>
<dbReference type="Proteomes" id="UP000323426">
    <property type="component" value="Unassembled WGS sequence"/>
</dbReference>
<dbReference type="Pfam" id="PF13571">
    <property type="entry name" value="DUF4133"/>
    <property type="match status" value="1"/>
</dbReference>
<organism evidence="2 3">
    <name type="scientific">Adhaeribacter rhizoryzae</name>
    <dbReference type="NCBI Taxonomy" id="2607907"/>
    <lineage>
        <taxon>Bacteria</taxon>
        <taxon>Pseudomonadati</taxon>
        <taxon>Bacteroidota</taxon>
        <taxon>Cytophagia</taxon>
        <taxon>Cytophagales</taxon>
        <taxon>Hymenobacteraceae</taxon>
        <taxon>Adhaeribacter</taxon>
    </lineage>
</organism>
<feature type="transmembrane region" description="Helical" evidence="1">
    <location>
        <begin position="51"/>
        <end position="70"/>
    </location>
</feature>
<dbReference type="EMBL" id="VWSF01000003">
    <property type="protein sequence ID" value="KAA5548115.1"/>
    <property type="molecule type" value="Genomic_DNA"/>
</dbReference>
<keyword evidence="1" id="KW-0472">Membrane</keyword>
<reference evidence="2 3" key="1">
    <citation type="submission" date="2019-09" db="EMBL/GenBank/DDBJ databases">
        <title>Genome sequence and assembly of Adhaeribacter sp.</title>
        <authorList>
            <person name="Chhetri G."/>
        </authorList>
    </citation>
    <scope>NUCLEOTIDE SEQUENCE [LARGE SCALE GENOMIC DNA]</scope>
    <source>
        <strain evidence="2 3">DK36</strain>
    </source>
</reference>
<feature type="transmembrane region" description="Helical" evidence="1">
    <location>
        <begin position="25"/>
        <end position="45"/>
    </location>
</feature>
<comment type="caution">
    <text evidence="2">The sequence shown here is derived from an EMBL/GenBank/DDBJ whole genome shotgun (WGS) entry which is preliminary data.</text>
</comment>
<evidence type="ECO:0000256" key="1">
    <source>
        <dbReference type="SAM" id="Phobius"/>
    </source>
</evidence>
<gene>
    <name evidence="2" type="ORF">F0145_05145</name>
</gene>